<sequence length="263" mass="29033">MTSISVLGCGWLGLPLAKHLVTNGFAVKGSVRSEEKIESLEAVSVTPFVLDIDGEIAEQLWGAFLDSDILVIAIPSKNQTGFSALIRVLESSSIKHVVFVSSTSVYADNNGVVTEDIAASESSALFQIESLFYQSSVFTTTVIRFSGLVGYQRNPGLFFQKSGRSVSNPDAAVNMIHQDDCVELITQIIKQEKWNNLFNACADSHPSKREFYTQATQRIGVSTPEFIESDTQTFKIISNEKIKKALGYEFIYPDVMQITYDEC</sequence>
<organism evidence="2 4">
    <name type="scientific">Aliivibrio finisterrensis</name>
    <dbReference type="NCBI Taxonomy" id="511998"/>
    <lineage>
        <taxon>Bacteria</taxon>
        <taxon>Pseudomonadati</taxon>
        <taxon>Pseudomonadota</taxon>
        <taxon>Gammaproteobacteria</taxon>
        <taxon>Vibrionales</taxon>
        <taxon>Vibrionaceae</taxon>
        <taxon>Aliivibrio</taxon>
    </lineage>
</organism>
<dbReference type="GO" id="GO:0004029">
    <property type="term" value="F:aldehyde dehydrogenase (NAD+) activity"/>
    <property type="evidence" value="ECO:0007669"/>
    <property type="project" value="TreeGrafter"/>
</dbReference>
<evidence type="ECO:0000313" key="2">
    <source>
        <dbReference type="EMBL" id="RYU51219.1"/>
    </source>
</evidence>
<keyword evidence="5" id="KW-1185">Reference proteome</keyword>
<proteinExistence type="predicted"/>
<dbReference type="PANTHER" id="PTHR48079:SF6">
    <property type="entry name" value="NAD(P)-BINDING DOMAIN-CONTAINING PROTEIN-RELATED"/>
    <property type="match status" value="1"/>
</dbReference>
<dbReference type="InterPro" id="IPR051783">
    <property type="entry name" value="NAD(P)-dependent_oxidoreduct"/>
</dbReference>
<dbReference type="EMBL" id="SEZN01000008">
    <property type="protein sequence ID" value="RYU65502.1"/>
    <property type="molecule type" value="Genomic_DNA"/>
</dbReference>
<reference evidence="4 5" key="1">
    <citation type="submission" date="2019-02" db="EMBL/GenBank/DDBJ databases">
        <title>Genome sequences of Aliivibrio finisterrensis strains from farmed Atlantic salmon.</title>
        <authorList>
            <person name="Bowman J.P."/>
        </authorList>
    </citation>
    <scope>NUCLEOTIDE SEQUENCE [LARGE SCALE GENOMIC DNA]</scope>
    <source>
        <strain evidence="3 5">A21</strain>
        <strain evidence="2 4">A46</strain>
    </source>
</reference>
<accession>A0A4Q5KTS0</accession>
<dbReference type="Gene3D" id="3.40.50.720">
    <property type="entry name" value="NAD(P)-binding Rossmann-like Domain"/>
    <property type="match status" value="1"/>
</dbReference>
<dbReference type="RefSeq" id="WP_130047496.1">
    <property type="nucleotide sequence ID" value="NZ_SEZK01000015.1"/>
</dbReference>
<evidence type="ECO:0000313" key="3">
    <source>
        <dbReference type="EMBL" id="RYU65502.1"/>
    </source>
</evidence>
<dbReference type="Pfam" id="PF13460">
    <property type="entry name" value="NAD_binding_10"/>
    <property type="match status" value="1"/>
</dbReference>
<evidence type="ECO:0000313" key="5">
    <source>
        <dbReference type="Proteomes" id="UP000294166"/>
    </source>
</evidence>
<dbReference type="GO" id="GO:0005737">
    <property type="term" value="C:cytoplasm"/>
    <property type="evidence" value="ECO:0007669"/>
    <property type="project" value="TreeGrafter"/>
</dbReference>
<dbReference type="InterPro" id="IPR036291">
    <property type="entry name" value="NAD(P)-bd_dom_sf"/>
</dbReference>
<dbReference type="CDD" id="cd05266">
    <property type="entry name" value="SDR_a4"/>
    <property type="match status" value="1"/>
</dbReference>
<dbReference type="EMBL" id="SEZK01000015">
    <property type="protein sequence ID" value="RYU51219.1"/>
    <property type="molecule type" value="Genomic_DNA"/>
</dbReference>
<gene>
    <name evidence="3" type="ORF">ERW53_06310</name>
    <name evidence="2" type="ORF">ERW57_09985</name>
</gene>
<comment type="caution">
    <text evidence="2">The sequence shown here is derived from an EMBL/GenBank/DDBJ whole genome shotgun (WGS) entry which is preliminary data.</text>
</comment>
<name>A0A4Q5KTS0_9GAMM</name>
<dbReference type="AlphaFoldDB" id="A0A4Q5KTS0"/>
<dbReference type="Proteomes" id="UP000294166">
    <property type="component" value="Unassembled WGS sequence"/>
</dbReference>
<dbReference type="Proteomes" id="UP000294063">
    <property type="component" value="Unassembled WGS sequence"/>
</dbReference>
<evidence type="ECO:0000259" key="1">
    <source>
        <dbReference type="Pfam" id="PF13460"/>
    </source>
</evidence>
<dbReference type="InterPro" id="IPR016040">
    <property type="entry name" value="NAD(P)-bd_dom"/>
</dbReference>
<evidence type="ECO:0000313" key="4">
    <source>
        <dbReference type="Proteomes" id="UP000294063"/>
    </source>
</evidence>
<feature type="domain" description="NAD(P)-binding" evidence="1">
    <location>
        <begin position="10"/>
        <end position="149"/>
    </location>
</feature>
<dbReference type="PANTHER" id="PTHR48079">
    <property type="entry name" value="PROTEIN YEEZ"/>
    <property type="match status" value="1"/>
</dbReference>
<dbReference type="SUPFAM" id="SSF51735">
    <property type="entry name" value="NAD(P)-binding Rossmann-fold domains"/>
    <property type="match status" value="1"/>
</dbReference>
<protein>
    <submittedName>
        <fullName evidence="2">SDR family oxidoreductase</fullName>
    </submittedName>
</protein>